<evidence type="ECO:0000256" key="4">
    <source>
        <dbReference type="ARBA" id="ARBA00023002"/>
    </source>
</evidence>
<reference evidence="7 8" key="1">
    <citation type="submission" date="2019-06" db="EMBL/GenBank/DDBJ databases">
        <title>Genome Sequence of the Brown Rot Fungal Pathogen Monilinia fructicola.</title>
        <authorList>
            <person name="De Miccolis Angelini R.M."/>
            <person name="Landi L."/>
            <person name="Abate D."/>
            <person name="Pollastro S."/>
            <person name="Romanazzi G."/>
            <person name="Faretra F."/>
        </authorList>
    </citation>
    <scope>NUCLEOTIDE SEQUENCE [LARGE SCALE GENOMIC DNA]</scope>
    <source>
        <strain evidence="7 8">Mfrc123</strain>
    </source>
</reference>
<dbReference type="Proteomes" id="UP000322873">
    <property type="component" value="Unassembled WGS sequence"/>
</dbReference>
<name>A0A5M9JJR5_MONFR</name>
<dbReference type="PANTHER" id="PTHR47178">
    <property type="entry name" value="MONOOXYGENASE, FAD-BINDING"/>
    <property type="match status" value="1"/>
</dbReference>
<dbReference type="SUPFAM" id="SSF51905">
    <property type="entry name" value="FAD/NAD(P)-binding domain"/>
    <property type="match status" value="1"/>
</dbReference>
<evidence type="ECO:0000256" key="6">
    <source>
        <dbReference type="SAM" id="MobiDB-lite"/>
    </source>
</evidence>
<dbReference type="PRINTS" id="PR00420">
    <property type="entry name" value="RNGMNOXGNASE"/>
</dbReference>
<proteinExistence type="predicted"/>
<keyword evidence="2" id="KW-0285">Flavoprotein</keyword>
<evidence type="ECO:0000256" key="3">
    <source>
        <dbReference type="ARBA" id="ARBA00022827"/>
    </source>
</evidence>
<protein>
    <submittedName>
        <fullName evidence="7">Uncharacterized protein</fullName>
    </submittedName>
</protein>
<dbReference type="VEuPathDB" id="FungiDB:MFRU_007g03440"/>
<keyword evidence="8" id="KW-1185">Reference proteome</keyword>
<keyword evidence="4" id="KW-0560">Oxidoreductase</keyword>
<sequence>MIVPENQAPLRVIIIGGGLSGLTLGQLLTDVPSIKVTLYERSRGPVDRLSGYRVMLSSFVLRNLKGKLQHDVWQEIAPSIGIQPGGGQEMNFVRSNGEPIFTWLPEEIQDQFSVSRWRLREGLLCWSESFARFGKMFDRYEKLPNGVVRVYFADGTTDECDLLVGADGINSRVRKQMFPMSKIRPTDVTVIYFKIPLTKETFELAGSHSGVMAFCPGNQNILVHSWQNPLKPWATEYTEDEMEPSESFIMYGYGSPASAFINKTKPPENLTPEELKAEIINRSKVDRNIHPNFLKLAEMCLTKTAYLHMVKKCDSVKPWDSTSVTLIGDAVFNIMTTLGKGANCALLDAVSLAETLSPPVSPSTSHGENYQLTSENNPQSSRKLVGTVELRPALRTFAVENVKRRHRERQRSAFLQNLVYFGNSKFKEYCRERVLKSALGWVEGTKGMKKELYGARGETRDVGGLLAPPVPEGYEEGALEHADDQSIMERESFLERSWGLVRADELDSECVSVASISTRESKSTKASSSALNSVDIPSHGELMTCNDRKGNQGRLGGKSLYAYVRLD</sequence>
<comment type="cofactor">
    <cofactor evidence="1">
        <name>FAD</name>
        <dbReference type="ChEBI" id="CHEBI:57692"/>
    </cofactor>
</comment>
<dbReference type="InterPro" id="IPR036188">
    <property type="entry name" value="FAD/NAD-bd_sf"/>
</dbReference>
<comment type="caution">
    <text evidence="7">The sequence shown here is derived from an EMBL/GenBank/DDBJ whole genome shotgun (WGS) entry which is preliminary data.</text>
</comment>
<dbReference type="GO" id="GO:0004497">
    <property type="term" value="F:monooxygenase activity"/>
    <property type="evidence" value="ECO:0007669"/>
    <property type="project" value="UniProtKB-KW"/>
</dbReference>
<keyword evidence="3" id="KW-0274">FAD</keyword>
<feature type="compositionally biased region" description="Polar residues" evidence="6">
    <location>
        <begin position="362"/>
        <end position="382"/>
    </location>
</feature>
<dbReference type="EMBL" id="VICG01000011">
    <property type="protein sequence ID" value="KAA8567315.1"/>
    <property type="molecule type" value="Genomic_DNA"/>
</dbReference>
<dbReference type="Gene3D" id="3.50.50.60">
    <property type="entry name" value="FAD/NAD(P)-binding domain"/>
    <property type="match status" value="1"/>
</dbReference>
<accession>A0A5M9JJR5</accession>
<evidence type="ECO:0000256" key="1">
    <source>
        <dbReference type="ARBA" id="ARBA00001974"/>
    </source>
</evidence>
<keyword evidence="5" id="KW-0503">Monooxygenase</keyword>
<dbReference type="PANTHER" id="PTHR47178:SF5">
    <property type="entry name" value="FAD-BINDING DOMAIN-CONTAINING PROTEIN"/>
    <property type="match status" value="1"/>
</dbReference>
<evidence type="ECO:0000256" key="5">
    <source>
        <dbReference type="ARBA" id="ARBA00023033"/>
    </source>
</evidence>
<dbReference type="AlphaFoldDB" id="A0A5M9JJR5"/>
<evidence type="ECO:0000313" key="8">
    <source>
        <dbReference type="Proteomes" id="UP000322873"/>
    </source>
</evidence>
<gene>
    <name evidence="7" type="ORF">EYC84_010346</name>
</gene>
<evidence type="ECO:0000313" key="7">
    <source>
        <dbReference type="EMBL" id="KAA8567315.1"/>
    </source>
</evidence>
<evidence type="ECO:0000256" key="2">
    <source>
        <dbReference type="ARBA" id="ARBA00022630"/>
    </source>
</evidence>
<feature type="region of interest" description="Disordered" evidence="6">
    <location>
        <begin position="357"/>
        <end position="382"/>
    </location>
</feature>
<organism evidence="7 8">
    <name type="scientific">Monilinia fructicola</name>
    <name type="common">Brown rot fungus</name>
    <name type="synonym">Ciboria fructicola</name>
    <dbReference type="NCBI Taxonomy" id="38448"/>
    <lineage>
        <taxon>Eukaryota</taxon>
        <taxon>Fungi</taxon>
        <taxon>Dikarya</taxon>
        <taxon>Ascomycota</taxon>
        <taxon>Pezizomycotina</taxon>
        <taxon>Leotiomycetes</taxon>
        <taxon>Helotiales</taxon>
        <taxon>Sclerotiniaceae</taxon>
        <taxon>Monilinia</taxon>
    </lineage>
</organism>